<keyword evidence="3" id="KW-1185">Reference proteome</keyword>
<reference evidence="2 3" key="1">
    <citation type="submission" date="2019-03" db="EMBL/GenBank/DDBJ databases">
        <title>Genomic Encyclopedia of Type Strains, Phase IV (KMG-IV): sequencing the most valuable type-strain genomes for metagenomic binning, comparative biology and taxonomic classification.</title>
        <authorList>
            <person name="Goeker M."/>
        </authorList>
    </citation>
    <scope>NUCLEOTIDE SEQUENCE [LARGE SCALE GENOMIC DNA]</scope>
    <source>
        <strain evidence="2 3">DSM 104836</strain>
    </source>
</reference>
<evidence type="ECO:0000313" key="2">
    <source>
        <dbReference type="EMBL" id="TCS51297.1"/>
    </source>
</evidence>
<evidence type="ECO:0008006" key="4">
    <source>
        <dbReference type="Google" id="ProtNLM"/>
    </source>
</evidence>
<evidence type="ECO:0000256" key="1">
    <source>
        <dbReference type="SAM" id="SignalP"/>
    </source>
</evidence>
<evidence type="ECO:0000313" key="3">
    <source>
        <dbReference type="Proteomes" id="UP000295696"/>
    </source>
</evidence>
<dbReference type="OrthoDB" id="7874485at2"/>
<comment type="caution">
    <text evidence="2">The sequence shown here is derived from an EMBL/GenBank/DDBJ whole genome shotgun (WGS) entry which is preliminary data.</text>
</comment>
<name>A0A4R3IS23_9RHOB</name>
<keyword evidence="1" id="KW-0732">Signal</keyword>
<protein>
    <recommendedName>
        <fullName evidence="4">DUF732 domain-containing protein</fullName>
    </recommendedName>
</protein>
<feature type="signal peptide" evidence="1">
    <location>
        <begin position="1"/>
        <end position="22"/>
    </location>
</feature>
<dbReference type="AlphaFoldDB" id="A0A4R3IS23"/>
<organism evidence="2 3">
    <name type="scientific">Primorskyibacter sedentarius</name>
    <dbReference type="NCBI Taxonomy" id="745311"/>
    <lineage>
        <taxon>Bacteria</taxon>
        <taxon>Pseudomonadati</taxon>
        <taxon>Pseudomonadota</taxon>
        <taxon>Alphaproteobacteria</taxon>
        <taxon>Rhodobacterales</taxon>
        <taxon>Roseobacteraceae</taxon>
        <taxon>Primorskyibacter</taxon>
    </lineage>
</organism>
<sequence length="137" mass="14815">MKNVVKCAILSTAALLPFSAFAAALDCPETAVVFAETNGSKDPISLSDLSQQVGSAEGDSTTLYEIAEELRSTYPKASDAEVSDLLITGYCHFLNAQTPENTRTEAEVMAFEQAAYMAAFRNAPPQDHERKGWLYGN</sequence>
<proteinExistence type="predicted"/>
<dbReference type="EMBL" id="SLZU01000042">
    <property type="protein sequence ID" value="TCS51297.1"/>
    <property type="molecule type" value="Genomic_DNA"/>
</dbReference>
<dbReference type="RefSeq" id="WP_132248900.1">
    <property type="nucleotide sequence ID" value="NZ_SLZU01000042.1"/>
</dbReference>
<feature type="chain" id="PRO_5020400114" description="DUF732 domain-containing protein" evidence="1">
    <location>
        <begin position="23"/>
        <end position="137"/>
    </location>
</feature>
<dbReference type="Proteomes" id="UP000295696">
    <property type="component" value="Unassembled WGS sequence"/>
</dbReference>
<gene>
    <name evidence="2" type="ORF">EDD52_1425</name>
</gene>
<accession>A0A4R3IS23</accession>